<keyword evidence="1" id="KW-0175">Coiled coil</keyword>
<name>A0A379YI13_9GAMM</name>
<keyword evidence="2" id="KW-0472">Membrane</keyword>
<feature type="coiled-coil region" evidence="1">
    <location>
        <begin position="42"/>
        <end position="90"/>
    </location>
</feature>
<evidence type="ECO:0000313" key="3">
    <source>
        <dbReference type="EMBL" id="SUI45171.1"/>
    </source>
</evidence>
<evidence type="ECO:0000256" key="2">
    <source>
        <dbReference type="SAM" id="Phobius"/>
    </source>
</evidence>
<sequence>MMGDVFFIAALVYVIACLGLVLYLQKQSNKLRSKVEALTVLVKESDRQRDAFKRELQELRSGTIGVGRRVLELEKRLAQQNARLDESMQQDPQAKLYSRAMKMVQLGAGVDELIRECELPKAEAELLIRLHGKTARA</sequence>
<dbReference type="Proteomes" id="UP000254069">
    <property type="component" value="Unassembled WGS sequence"/>
</dbReference>
<reference evidence="3 4" key="1">
    <citation type="submission" date="2018-06" db="EMBL/GenBank/DDBJ databases">
        <authorList>
            <consortium name="Pathogen Informatics"/>
            <person name="Doyle S."/>
        </authorList>
    </citation>
    <scope>NUCLEOTIDE SEQUENCE [LARGE SCALE GENOMIC DNA]</scope>
    <source>
        <strain evidence="3 4">NCTC10738</strain>
    </source>
</reference>
<protein>
    <submittedName>
        <fullName evidence="3">Protein of uncharacterized function (DUF2802)</fullName>
    </submittedName>
</protein>
<evidence type="ECO:0000313" key="4">
    <source>
        <dbReference type="Proteomes" id="UP000254069"/>
    </source>
</evidence>
<keyword evidence="2" id="KW-1133">Transmembrane helix</keyword>
<keyword evidence="4" id="KW-1185">Reference proteome</keyword>
<gene>
    <name evidence="3" type="ORF">NCTC10738_00027</name>
</gene>
<dbReference type="KEGG" id="salg:BS332_14545"/>
<proteinExistence type="predicted"/>
<dbReference type="AlphaFoldDB" id="A0A379YI13"/>
<dbReference type="EMBL" id="UGYO01000001">
    <property type="protein sequence ID" value="SUI45171.1"/>
    <property type="molecule type" value="Genomic_DNA"/>
</dbReference>
<keyword evidence="2" id="KW-0812">Transmembrane</keyword>
<dbReference type="InterPro" id="IPR021244">
    <property type="entry name" value="DUF2802"/>
</dbReference>
<accession>A0A379YI13</accession>
<evidence type="ECO:0000256" key="1">
    <source>
        <dbReference type="SAM" id="Coils"/>
    </source>
</evidence>
<dbReference type="Pfam" id="PF10975">
    <property type="entry name" value="DUF2802"/>
    <property type="match status" value="1"/>
</dbReference>
<organism evidence="3 4">
    <name type="scientific">Shewanella algae</name>
    <dbReference type="NCBI Taxonomy" id="38313"/>
    <lineage>
        <taxon>Bacteria</taxon>
        <taxon>Pseudomonadati</taxon>
        <taxon>Pseudomonadota</taxon>
        <taxon>Gammaproteobacteria</taxon>
        <taxon>Alteromonadales</taxon>
        <taxon>Shewanellaceae</taxon>
        <taxon>Shewanella</taxon>
    </lineage>
</organism>
<feature type="transmembrane region" description="Helical" evidence="2">
    <location>
        <begin position="6"/>
        <end position="24"/>
    </location>
</feature>